<dbReference type="PANTHER" id="PTHR43033">
    <property type="entry name" value="TRNA(ILE)-LYSIDINE SYNTHASE-RELATED"/>
    <property type="match status" value="1"/>
</dbReference>
<dbReference type="SUPFAM" id="SSF52402">
    <property type="entry name" value="Adenine nucleotide alpha hydrolases-like"/>
    <property type="match status" value="1"/>
</dbReference>
<dbReference type="InterPro" id="IPR012795">
    <property type="entry name" value="tRNA_Ile_lys_synt_N"/>
</dbReference>
<dbReference type="InterPro" id="IPR012094">
    <property type="entry name" value="tRNA_Ile_lys_synt"/>
</dbReference>
<keyword evidence="11" id="KW-1185">Reference proteome</keyword>
<name>A0A432ZMH0_9GAMM</name>
<dbReference type="Pfam" id="PF01171">
    <property type="entry name" value="ATP_bind_3"/>
    <property type="match status" value="1"/>
</dbReference>
<dbReference type="GO" id="GO:0005737">
    <property type="term" value="C:cytoplasm"/>
    <property type="evidence" value="ECO:0007669"/>
    <property type="project" value="UniProtKB-SubCell"/>
</dbReference>
<feature type="domain" description="tRNA(Ile)-lysidine/2-thiocytidine synthase N-terminal" evidence="8">
    <location>
        <begin position="43"/>
        <end position="234"/>
    </location>
</feature>
<keyword evidence="4" id="KW-0547">Nucleotide-binding</keyword>
<dbReference type="InterPro" id="IPR011063">
    <property type="entry name" value="TilS/TtcA_N"/>
</dbReference>
<keyword evidence="2 7" id="KW-0436">Ligase</keyword>
<protein>
    <recommendedName>
        <fullName evidence="7">tRNA(Ile)-lysidine synthase</fullName>
        <ecNumber evidence="7">6.3.4.19</ecNumber>
    </recommendedName>
    <alternativeName>
        <fullName evidence="7">tRNA(Ile)-2-lysyl-cytidine synthase</fullName>
    </alternativeName>
    <alternativeName>
        <fullName evidence="7">tRNA(Ile)-lysidine synthetase</fullName>
    </alternativeName>
</protein>
<dbReference type="SUPFAM" id="SSF82829">
    <property type="entry name" value="MesJ substrate recognition domain-like"/>
    <property type="match status" value="1"/>
</dbReference>
<evidence type="ECO:0000256" key="1">
    <source>
        <dbReference type="ARBA" id="ARBA00022490"/>
    </source>
</evidence>
<proteinExistence type="inferred from homology"/>
<sequence length="363" mass="41385">MGIARELAVATALSTETSESVDLYDVFEQSLAQFAATPKQLFIACLGGGADSQTILDLLDRYRQANPCARFLAIHLDHQFHPDSGAWAASLEADCARRQFPYYGEVIEVAVNARASKEAQGREHRYQRLRELALEYNMRWGCSEPPVLLLGQHRNDQIETFLLQLKRGAGPRGLAAMASRREDIQATTPIHFVRPLLQVSKAQIYAYAKQFQLHWVEDETNYDRSIDRNYFRHEVIPLIEQRWPHFGDAVLRSARLCAEQQQLLDELLARDVAEHIDASGALAIGWLEQASATMQRAVLRYWLQQLGTAMPSYAQLEQLREQMLASENDRKPVVSWGNFQVERINQPRKNRRLVVTQLEATKA</sequence>
<feature type="domain" description="tRNA(Ile)-lysidine synthase substrate-binding" evidence="9">
    <location>
        <begin position="283"/>
        <end position="343"/>
    </location>
</feature>
<dbReference type="Gene3D" id="3.40.50.620">
    <property type="entry name" value="HUPs"/>
    <property type="match status" value="1"/>
</dbReference>
<dbReference type="NCBIfam" id="TIGR02432">
    <property type="entry name" value="lysidine_TilS_N"/>
    <property type="match status" value="1"/>
</dbReference>
<dbReference type="AlphaFoldDB" id="A0A432ZMH0"/>
<evidence type="ECO:0000256" key="3">
    <source>
        <dbReference type="ARBA" id="ARBA00022694"/>
    </source>
</evidence>
<keyword evidence="3 7" id="KW-0819">tRNA processing</keyword>
<evidence type="ECO:0000259" key="9">
    <source>
        <dbReference type="Pfam" id="PF09179"/>
    </source>
</evidence>
<evidence type="ECO:0000256" key="5">
    <source>
        <dbReference type="ARBA" id="ARBA00022840"/>
    </source>
</evidence>
<evidence type="ECO:0000259" key="8">
    <source>
        <dbReference type="Pfam" id="PF01171"/>
    </source>
</evidence>
<accession>A0A432ZMH0</accession>
<keyword evidence="5" id="KW-0067">ATP-binding</keyword>
<organism evidence="10 11">
    <name type="scientific">Pseudidiomarina taiwanensis</name>
    <dbReference type="NCBI Taxonomy" id="337250"/>
    <lineage>
        <taxon>Bacteria</taxon>
        <taxon>Pseudomonadati</taxon>
        <taxon>Pseudomonadota</taxon>
        <taxon>Gammaproteobacteria</taxon>
        <taxon>Alteromonadales</taxon>
        <taxon>Idiomarinaceae</taxon>
        <taxon>Pseudidiomarina</taxon>
    </lineage>
</organism>
<dbReference type="Pfam" id="PF09179">
    <property type="entry name" value="TilS"/>
    <property type="match status" value="1"/>
</dbReference>
<gene>
    <name evidence="7 10" type="primary">tilS</name>
    <name evidence="10" type="ORF">CWI83_00725</name>
</gene>
<evidence type="ECO:0000313" key="10">
    <source>
        <dbReference type="EMBL" id="RUO79077.1"/>
    </source>
</evidence>
<dbReference type="Proteomes" id="UP000288279">
    <property type="component" value="Unassembled WGS sequence"/>
</dbReference>
<dbReference type="GO" id="GO:0032267">
    <property type="term" value="F:tRNA(Ile)-lysidine synthase activity"/>
    <property type="evidence" value="ECO:0007669"/>
    <property type="project" value="UniProtKB-EC"/>
</dbReference>
<dbReference type="Gene3D" id="1.20.59.20">
    <property type="match status" value="1"/>
</dbReference>
<evidence type="ECO:0000256" key="2">
    <source>
        <dbReference type="ARBA" id="ARBA00022598"/>
    </source>
</evidence>
<comment type="function">
    <text evidence="7">Ligates lysine onto the cytidine present at position 34 of the AUA codon-specific tRNA(Ile) that contains the anticodon CAU, in an ATP-dependent manner. Cytidine is converted to lysidine, thus changing the amino acid specificity of the tRNA from methionine to isoleucine.</text>
</comment>
<evidence type="ECO:0000256" key="6">
    <source>
        <dbReference type="ARBA" id="ARBA00048539"/>
    </source>
</evidence>
<dbReference type="GO" id="GO:0006400">
    <property type="term" value="P:tRNA modification"/>
    <property type="evidence" value="ECO:0007669"/>
    <property type="project" value="UniProtKB-UniRule"/>
</dbReference>
<dbReference type="InterPro" id="IPR014729">
    <property type="entry name" value="Rossmann-like_a/b/a_fold"/>
</dbReference>
<dbReference type="EMBL" id="PIQG01000001">
    <property type="protein sequence ID" value="RUO79077.1"/>
    <property type="molecule type" value="Genomic_DNA"/>
</dbReference>
<dbReference type="HAMAP" id="MF_01161">
    <property type="entry name" value="tRNA_Ile_lys_synt"/>
    <property type="match status" value="1"/>
</dbReference>
<comment type="catalytic activity">
    <reaction evidence="6 7">
        <text>cytidine(34) in tRNA(Ile2) + L-lysine + ATP = lysidine(34) in tRNA(Ile2) + AMP + diphosphate + H(+)</text>
        <dbReference type="Rhea" id="RHEA:43744"/>
        <dbReference type="Rhea" id="RHEA-COMP:10625"/>
        <dbReference type="Rhea" id="RHEA-COMP:10670"/>
        <dbReference type="ChEBI" id="CHEBI:15378"/>
        <dbReference type="ChEBI" id="CHEBI:30616"/>
        <dbReference type="ChEBI" id="CHEBI:32551"/>
        <dbReference type="ChEBI" id="CHEBI:33019"/>
        <dbReference type="ChEBI" id="CHEBI:82748"/>
        <dbReference type="ChEBI" id="CHEBI:83665"/>
        <dbReference type="ChEBI" id="CHEBI:456215"/>
        <dbReference type="EC" id="6.3.4.19"/>
    </reaction>
</comment>
<evidence type="ECO:0000313" key="11">
    <source>
        <dbReference type="Proteomes" id="UP000288279"/>
    </source>
</evidence>
<keyword evidence="1 7" id="KW-0963">Cytoplasm</keyword>
<dbReference type="CDD" id="cd01992">
    <property type="entry name" value="TilS_N"/>
    <property type="match status" value="1"/>
</dbReference>
<dbReference type="InterPro" id="IPR015262">
    <property type="entry name" value="tRNA_Ile_lys_synt_subst-bd"/>
</dbReference>
<reference evidence="10 11" key="1">
    <citation type="journal article" date="2011" name="Front. Microbiol.">
        <title>Genomic signatures of strain selection and enhancement in Bacillus atrophaeus var. globigii, a historical biowarfare simulant.</title>
        <authorList>
            <person name="Gibbons H.S."/>
            <person name="Broomall S.M."/>
            <person name="McNew L.A."/>
            <person name="Daligault H."/>
            <person name="Chapman C."/>
            <person name="Bruce D."/>
            <person name="Karavis M."/>
            <person name="Krepps M."/>
            <person name="McGregor P.A."/>
            <person name="Hong C."/>
            <person name="Park K.H."/>
            <person name="Akmal A."/>
            <person name="Feldman A."/>
            <person name="Lin J.S."/>
            <person name="Chang W.E."/>
            <person name="Higgs B.W."/>
            <person name="Demirev P."/>
            <person name="Lindquist J."/>
            <person name="Liem A."/>
            <person name="Fochler E."/>
            <person name="Read T.D."/>
            <person name="Tapia R."/>
            <person name="Johnson S."/>
            <person name="Bishop-Lilly K.A."/>
            <person name="Detter C."/>
            <person name="Han C."/>
            <person name="Sozhamannan S."/>
            <person name="Rosenzweig C.N."/>
            <person name="Skowronski E.W."/>
        </authorList>
    </citation>
    <scope>NUCLEOTIDE SEQUENCE [LARGE SCALE GENOMIC DNA]</scope>
    <source>
        <strain evidence="10 11">PIT1</strain>
    </source>
</reference>
<comment type="similarity">
    <text evidence="7">Belongs to the tRNA(Ile)-lysidine synthase family.</text>
</comment>
<comment type="subcellular location">
    <subcellularLocation>
        <location evidence="7">Cytoplasm</location>
    </subcellularLocation>
</comment>
<evidence type="ECO:0000256" key="7">
    <source>
        <dbReference type="HAMAP-Rule" id="MF_01161"/>
    </source>
</evidence>
<dbReference type="GO" id="GO:0005524">
    <property type="term" value="F:ATP binding"/>
    <property type="evidence" value="ECO:0007669"/>
    <property type="project" value="UniProtKB-KW"/>
</dbReference>
<comment type="caution">
    <text evidence="10">The sequence shown here is derived from an EMBL/GenBank/DDBJ whole genome shotgun (WGS) entry which is preliminary data.</text>
</comment>
<dbReference type="PANTHER" id="PTHR43033:SF1">
    <property type="entry name" value="TRNA(ILE)-LYSIDINE SYNTHASE-RELATED"/>
    <property type="match status" value="1"/>
</dbReference>
<comment type="caution">
    <text evidence="7">Lacks conserved residue(s) required for the propagation of feature annotation.</text>
</comment>
<dbReference type="EC" id="6.3.4.19" evidence="7"/>
<evidence type="ECO:0000256" key="4">
    <source>
        <dbReference type="ARBA" id="ARBA00022741"/>
    </source>
</evidence>